<keyword evidence="9" id="KW-1185">Reference proteome</keyword>
<reference evidence="8 9" key="1">
    <citation type="submission" date="2018-06" db="EMBL/GenBank/DDBJ databases">
        <title>Genomic Encyclopedia of Type Strains, Phase IV (KMG-IV): sequencing the most valuable type-strain genomes for metagenomic binning, comparative biology and taxonomic classification.</title>
        <authorList>
            <person name="Goeker M."/>
        </authorList>
    </citation>
    <scope>NUCLEOTIDE SEQUENCE [LARGE SCALE GENOMIC DNA]</scope>
    <source>
        <strain evidence="8 9">DSM 24875</strain>
    </source>
</reference>
<dbReference type="InterPro" id="IPR012340">
    <property type="entry name" value="NA-bd_OB-fold"/>
</dbReference>
<evidence type="ECO:0000256" key="5">
    <source>
        <dbReference type="ARBA" id="ARBA00023014"/>
    </source>
</evidence>
<feature type="binding site" evidence="6">
    <location>
        <position position="246"/>
    </location>
    <ligand>
        <name>S-adenosyl-L-methionine</name>
        <dbReference type="ChEBI" id="CHEBI:59789"/>
    </ligand>
</feature>
<dbReference type="GO" id="GO:0070041">
    <property type="term" value="F:rRNA (uridine-C5-)-methyltransferase activity"/>
    <property type="evidence" value="ECO:0007669"/>
    <property type="project" value="TreeGrafter"/>
</dbReference>
<dbReference type="CDD" id="cd02440">
    <property type="entry name" value="AdoMet_MTases"/>
    <property type="match status" value="1"/>
</dbReference>
<dbReference type="InterPro" id="IPR030390">
    <property type="entry name" value="MeTrfase_TrmA_AS"/>
</dbReference>
<dbReference type="GO" id="GO:0051539">
    <property type="term" value="F:4 iron, 4 sulfur cluster binding"/>
    <property type="evidence" value="ECO:0007669"/>
    <property type="project" value="UniProtKB-KW"/>
</dbReference>
<keyword evidence="3 6" id="KW-0808">Transferase</keyword>
<dbReference type="OrthoDB" id="9804590at2"/>
<comment type="similarity">
    <text evidence="6">Belongs to the class I-like SAM-binding methyltransferase superfamily. RNA M5U methyltransferase family.</text>
</comment>
<feature type="active site" description="Nucleophile" evidence="6">
    <location>
        <position position="367"/>
    </location>
</feature>
<dbReference type="EMBL" id="QNRK01000029">
    <property type="protein sequence ID" value="RBP07076.1"/>
    <property type="molecule type" value="Genomic_DNA"/>
</dbReference>
<proteinExistence type="inferred from homology"/>
<evidence type="ECO:0000256" key="3">
    <source>
        <dbReference type="ARBA" id="ARBA00022679"/>
    </source>
</evidence>
<dbReference type="PROSITE" id="PS01230">
    <property type="entry name" value="TRMA_1"/>
    <property type="match status" value="1"/>
</dbReference>
<protein>
    <submittedName>
        <fullName evidence="8">23S rRNA m(5)U-1939 methyltransferase</fullName>
    </submittedName>
</protein>
<comment type="caution">
    <text evidence="8">The sequence shown here is derived from an EMBL/GenBank/DDBJ whole genome shotgun (WGS) entry which is preliminary data.</text>
</comment>
<accession>A0A366EYX0</accession>
<dbReference type="Gene3D" id="2.40.50.1070">
    <property type="match status" value="1"/>
</dbReference>
<gene>
    <name evidence="8" type="ORF">DFR50_1296</name>
</gene>
<keyword evidence="1" id="KW-0408">Iron</keyword>
<sequence>MTEAISDVSIVALDARGDGVTAMGEAVAGALPGERVRIRDGGERTELVEVLAASSERATPFCPWYGRCGGCATQHMSEALYRDWKRGLVVDALARARVDAEVGPLIDAHGAGRRRATFHARFPHGEPDEVGFMRARSHAIVAIDGCPLFAPALVGALAAARALAGDLRGLAKPLDIGVTATLDGLDVDLRGSGPLGLAEQRKLARTAEALDLARVSNHGAVVIERRQPRVQFGDTLAALPPGGFLQATEAGEAQLAAIAAGALDGARAAADLFCGAGAFALRLARKCEVLAVDSDAASIAALARAASGGRALKPIAAETRDLFRRPLRADELAAFDGALFDPPRAGAEAQAREFAASGLPLVVAVSCNAATFARDARILIDGGFRIGTVAPVDQFRFSPHIEIAAVFTRKRQRKPRGVLR</sequence>
<keyword evidence="2 6" id="KW-0489">Methyltransferase</keyword>
<dbReference type="AlphaFoldDB" id="A0A366EYX0"/>
<keyword evidence="1" id="KW-0004">4Fe-4S</keyword>
<dbReference type="GO" id="GO:0070475">
    <property type="term" value="P:rRNA base methylation"/>
    <property type="evidence" value="ECO:0007669"/>
    <property type="project" value="TreeGrafter"/>
</dbReference>
<feature type="active site" evidence="7">
    <location>
        <position position="367"/>
    </location>
</feature>
<keyword evidence="1" id="KW-0479">Metal-binding</keyword>
<dbReference type="PANTHER" id="PTHR11061:SF49">
    <property type="entry name" value="23S RRNA (URACIL(1939)-C(5))-METHYLTRANSFERASE RLMD"/>
    <property type="match status" value="1"/>
</dbReference>
<dbReference type="RefSeq" id="WP_113891452.1">
    <property type="nucleotide sequence ID" value="NZ_QNRK01000029.1"/>
</dbReference>
<evidence type="ECO:0000256" key="7">
    <source>
        <dbReference type="PROSITE-ProRule" id="PRU10015"/>
    </source>
</evidence>
<evidence type="ECO:0000256" key="1">
    <source>
        <dbReference type="ARBA" id="ARBA00022485"/>
    </source>
</evidence>
<dbReference type="Proteomes" id="UP000253529">
    <property type="component" value="Unassembled WGS sequence"/>
</dbReference>
<evidence type="ECO:0000313" key="9">
    <source>
        <dbReference type="Proteomes" id="UP000253529"/>
    </source>
</evidence>
<feature type="binding site" evidence="6">
    <location>
        <position position="273"/>
    </location>
    <ligand>
        <name>S-adenosyl-L-methionine</name>
        <dbReference type="ChEBI" id="CHEBI:59789"/>
    </ligand>
</feature>
<dbReference type="Gene3D" id="2.40.50.140">
    <property type="entry name" value="Nucleic acid-binding proteins"/>
    <property type="match status" value="1"/>
</dbReference>
<evidence type="ECO:0000256" key="6">
    <source>
        <dbReference type="PROSITE-ProRule" id="PRU01024"/>
    </source>
</evidence>
<evidence type="ECO:0000313" key="8">
    <source>
        <dbReference type="EMBL" id="RBP07076.1"/>
    </source>
</evidence>
<feature type="binding site" evidence="6">
    <location>
        <position position="341"/>
    </location>
    <ligand>
        <name>S-adenosyl-L-methionine</name>
        <dbReference type="ChEBI" id="CHEBI:59789"/>
    </ligand>
</feature>
<dbReference type="InterPro" id="IPR010280">
    <property type="entry name" value="U5_MeTrfase_fam"/>
</dbReference>
<dbReference type="SUPFAM" id="SSF53335">
    <property type="entry name" value="S-adenosyl-L-methionine-dependent methyltransferases"/>
    <property type="match status" value="1"/>
</dbReference>
<organism evidence="8 9">
    <name type="scientific">Roseiarcus fermentans</name>
    <dbReference type="NCBI Taxonomy" id="1473586"/>
    <lineage>
        <taxon>Bacteria</taxon>
        <taxon>Pseudomonadati</taxon>
        <taxon>Pseudomonadota</taxon>
        <taxon>Alphaproteobacteria</taxon>
        <taxon>Hyphomicrobiales</taxon>
        <taxon>Roseiarcaceae</taxon>
        <taxon>Roseiarcus</taxon>
    </lineage>
</organism>
<dbReference type="Gene3D" id="3.40.50.150">
    <property type="entry name" value="Vaccinia Virus protein VP39"/>
    <property type="match status" value="1"/>
</dbReference>
<keyword evidence="4 6" id="KW-0949">S-adenosyl-L-methionine</keyword>
<dbReference type="InterPro" id="IPR029063">
    <property type="entry name" value="SAM-dependent_MTases_sf"/>
</dbReference>
<dbReference type="PANTHER" id="PTHR11061">
    <property type="entry name" value="RNA M5U METHYLTRANSFERASE"/>
    <property type="match status" value="1"/>
</dbReference>
<evidence type="ECO:0000256" key="4">
    <source>
        <dbReference type="ARBA" id="ARBA00022691"/>
    </source>
</evidence>
<evidence type="ECO:0000256" key="2">
    <source>
        <dbReference type="ARBA" id="ARBA00022603"/>
    </source>
</evidence>
<feature type="binding site" evidence="6">
    <location>
        <position position="293"/>
    </location>
    <ligand>
        <name>S-adenosyl-L-methionine</name>
        <dbReference type="ChEBI" id="CHEBI:59789"/>
    </ligand>
</feature>
<keyword evidence="5" id="KW-0411">Iron-sulfur</keyword>
<dbReference type="PROSITE" id="PS51687">
    <property type="entry name" value="SAM_MT_RNA_M5U"/>
    <property type="match status" value="1"/>
</dbReference>
<dbReference type="Pfam" id="PF05958">
    <property type="entry name" value="tRNA_U5-meth_tr"/>
    <property type="match status" value="1"/>
</dbReference>
<name>A0A366EYX0_9HYPH</name>